<comment type="caution">
    <text evidence="1">The sequence shown here is derived from an EMBL/GenBank/DDBJ whole genome shotgun (WGS) entry which is preliminary data.</text>
</comment>
<reference evidence="1 2" key="1">
    <citation type="submission" date="2016-07" db="EMBL/GenBank/DDBJ databases">
        <title>Pervasive Adenine N6-methylation of Active Genes in Fungi.</title>
        <authorList>
            <consortium name="DOE Joint Genome Institute"/>
            <person name="Mondo S.J."/>
            <person name="Dannebaum R.O."/>
            <person name="Kuo R.C."/>
            <person name="Labutti K."/>
            <person name="Haridas S."/>
            <person name="Kuo A."/>
            <person name="Salamov A."/>
            <person name="Ahrendt S.R."/>
            <person name="Lipzen A."/>
            <person name="Sullivan W."/>
            <person name="Andreopoulos W.B."/>
            <person name="Clum A."/>
            <person name="Lindquist E."/>
            <person name="Daum C."/>
            <person name="Ramamoorthy G.K."/>
            <person name="Gryganskyi A."/>
            <person name="Culley D."/>
            <person name="Magnuson J.K."/>
            <person name="James T.Y."/>
            <person name="O'Malley M.A."/>
            <person name="Stajich J.E."/>
            <person name="Spatafora J.W."/>
            <person name="Visel A."/>
            <person name="Grigoriev I.V."/>
        </authorList>
    </citation>
    <scope>NUCLEOTIDE SEQUENCE [LARGE SCALE GENOMIC DNA]</scope>
    <source>
        <strain evidence="1 2">ATCC 12442</strain>
    </source>
</reference>
<dbReference type="AlphaFoldDB" id="A0A1Y1WG11"/>
<keyword evidence="2" id="KW-1185">Reference proteome</keyword>
<gene>
    <name evidence="1" type="ORF">DL89DRAFT_107270</name>
</gene>
<dbReference type="SUPFAM" id="SSF52047">
    <property type="entry name" value="RNI-like"/>
    <property type="match status" value="1"/>
</dbReference>
<dbReference type="InterPro" id="IPR032675">
    <property type="entry name" value="LRR_dom_sf"/>
</dbReference>
<dbReference type="Gene3D" id="3.80.10.10">
    <property type="entry name" value="Ribonuclease Inhibitor"/>
    <property type="match status" value="1"/>
</dbReference>
<evidence type="ECO:0008006" key="3">
    <source>
        <dbReference type="Google" id="ProtNLM"/>
    </source>
</evidence>
<dbReference type="RefSeq" id="XP_040745498.1">
    <property type="nucleotide sequence ID" value="XM_040883060.1"/>
</dbReference>
<protein>
    <recommendedName>
        <fullName evidence="3">RNI-like protein</fullName>
    </recommendedName>
</protein>
<dbReference type="Proteomes" id="UP000193922">
    <property type="component" value="Unassembled WGS sequence"/>
</dbReference>
<accession>A0A1Y1WG11</accession>
<proteinExistence type="predicted"/>
<dbReference type="OrthoDB" id="120976at2759"/>
<evidence type="ECO:0000313" key="2">
    <source>
        <dbReference type="Proteomes" id="UP000193922"/>
    </source>
</evidence>
<evidence type="ECO:0000313" key="1">
    <source>
        <dbReference type="EMBL" id="ORX72074.1"/>
    </source>
</evidence>
<name>A0A1Y1WG11_9FUNG</name>
<organism evidence="1 2">
    <name type="scientific">Linderina pennispora</name>
    <dbReference type="NCBI Taxonomy" id="61395"/>
    <lineage>
        <taxon>Eukaryota</taxon>
        <taxon>Fungi</taxon>
        <taxon>Fungi incertae sedis</taxon>
        <taxon>Zoopagomycota</taxon>
        <taxon>Kickxellomycotina</taxon>
        <taxon>Kickxellomycetes</taxon>
        <taxon>Kickxellales</taxon>
        <taxon>Kickxellaceae</taxon>
        <taxon>Linderina</taxon>
    </lineage>
</organism>
<sequence length="283" mass="30519">MLHQLLDTADANRPNALTKSMSQLSLSSDDSERVSVRSTLVSMSEATKTNNKHSREVVFEDVDPEDINFALALGDRAPETIECVRINRCRMDSAAFAALVDNMCQVDLCRLQILDIAQNSIGGELVGPALLRLIRHARNIRHLALGWNKIALADLVALAPAEGPDAAFSISHLDLRANPLSRPVKSSSRRPSKSTSGAYAPTDLSWLPSLIAAMPKLTHILLAQASLSDTDLVALIHALVPAIPPIEYIGLEWLGLGSRLSALSTILSDLSPKLSTVPHQSCT</sequence>
<dbReference type="EMBL" id="MCFD01000003">
    <property type="protein sequence ID" value="ORX72074.1"/>
    <property type="molecule type" value="Genomic_DNA"/>
</dbReference>
<dbReference type="GeneID" id="63799708"/>